<organism evidence="1 2">
    <name type="scientific">Naganishia cerealis</name>
    <dbReference type="NCBI Taxonomy" id="610337"/>
    <lineage>
        <taxon>Eukaryota</taxon>
        <taxon>Fungi</taxon>
        <taxon>Dikarya</taxon>
        <taxon>Basidiomycota</taxon>
        <taxon>Agaricomycotina</taxon>
        <taxon>Tremellomycetes</taxon>
        <taxon>Filobasidiales</taxon>
        <taxon>Filobasidiaceae</taxon>
        <taxon>Naganishia</taxon>
    </lineage>
</organism>
<evidence type="ECO:0000313" key="2">
    <source>
        <dbReference type="Proteomes" id="UP001241377"/>
    </source>
</evidence>
<dbReference type="EMBL" id="JASBWR010000045">
    <property type="protein sequence ID" value="KAJ9103493.1"/>
    <property type="molecule type" value="Genomic_DNA"/>
</dbReference>
<accession>A0ACC2VVQ1</accession>
<name>A0ACC2VVQ1_9TREE</name>
<proteinExistence type="predicted"/>
<reference evidence="1" key="1">
    <citation type="submission" date="2023-04" db="EMBL/GenBank/DDBJ databases">
        <title>Draft Genome sequencing of Naganishia species isolated from polar environments using Oxford Nanopore Technology.</title>
        <authorList>
            <person name="Leo P."/>
            <person name="Venkateswaran K."/>
        </authorList>
    </citation>
    <scope>NUCLEOTIDE SEQUENCE</scope>
    <source>
        <strain evidence="1">MNA-CCFEE 5261</strain>
    </source>
</reference>
<keyword evidence="2" id="KW-1185">Reference proteome</keyword>
<comment type="caution">
    <text evidence="1">The sequence shown here is derived from an EMBL/GenBank/DDBJ whole genome shotgun (WGS) entry which is preliminary data.</text>
</comment>
<dbReference type="Proteomes" id="UP001241377">
    <property type="component" value="Unassembled WGS sequence"/>
</dbReference>
<evidence type="ECO:0000313" key="1">
    <source>
        <dbReference type="EMBL" id="KAJ9103493.1"/>
    </source>
</evidence>
<sequence length="222" mass="26179">MKYQGERIEPLVDQVSELSKVLEENRKIIDRITSHVDAGFSLPTSDLVKERVDNRQEPPDVLENYLREKYQIHSIDVPPDIITSLETKDPIVIKLAKDVYRLNIIRNAKKKANAELYEVIKRYEEFIALVLLPELRRDMEQLHIQDGIQVLKDEHTPRVLNEIDRVWEHYLQYVEGLDKVCMTSEKLMQAYQDADDLEFANKIHQKMVIIREIRNYLLLIAT</sequence>
<protein>
    <submittedName>
        <fullName evidence="1">Uncharacterized protein</fullName>
    </submittedName>
</protein>
<gene>
    <name evidence="1" type="ORF">QFC19_004261</name>
</gene>